<reference evidence="1" key="2">
    <citation type="submission" date="2015-07" db="EMBL/GenBank/DDBJ databases">
        <title>Plasmids, circular viruses and viroids from rat gut.</title>
        <authorList>
            <person name="Jorgensen T.J."/>
            <person name="Hansen M.A."/>
            <person name="Xu Z."/>
            <person name="Tabak M.A."/>
            <person name="Sorensen S.J."/>
            <person name="Hansen L.H."/>
        </authorList>
    </citation>
    <scope>NUCLEOTIDE SEQUENCE</scope>
    <source>
        <strain evidence="1">RGRH1822</strain>
    </source>
</reference>
<proteinExistence type="predicted"/>
<sequence>MTSPQPGRKPNGFASPASATMLSLTPEEWKLILEALSAYQHREAFRALYEKLAVAQRRA</sequence>
<dbReference type="AlphaFoldDB" id="A0A0H5Q7R4"/>
<dbReference type="EMBL" id="LN854321">
    <property type="protein sequence ID" value="CRY98051.1"/>
    <property type="molecule type" value="Genomic_DNA"/>
</dbReference>
<name>A0A0H5Q7R4_9ZZZZ</name>
<accession>A0A0H5Q7R4</accession>
<evidence type="ECO:0000313" key="1">
    <source>
        <dbReference type="EMBL" id="CRY98051.1"/>
    </source>
</evidence>
<organism evidence="1">
    <name type="scientific">uncultured prokaryote</name>
    <dbReference type="NCBI Taxonomy" id="198431"/>
    <lineage>
        <taxon>unclassified sequences</taxon>
        <taxon>environmental samples</taxon>
    </lineage>
</organism>
<reference evidence="1" key="1">
    <citation type="submission" date="2015-06" db="EMBL/GenBank/DDBJ databases">
        <authorList>
            <person name="Joergensen T."/>
        </authorList>
    </citation>
    <scope>NUCLEOTIDE SEQUENCE</scope>
    <source>
        <strain evidence="1">RGRH1822</strain>
    </source>
</reference>
<protein>
    <submittedName>
        <fullName evidence="1">Uncharacterized protein</fullName>
    </submittedName>
</protein>